<dbReference type="AlphaFoldDB" id="A0A2K4XA11"/>
<gene>
    <name evidence="2" type="ORF">PCAR9_A30310</name>
</gene>
<organism evidence="2 3">
    <name type="scientific">Pseudoalteromonas carrageenovora IAM 12662</name>
    <dbReference type="NCBI Taxonomy" id="1314868"/>
    <lineage>
        <taxon>Bacteria</taxon>
        <taxon>Pseudomonadati</taxon>
        <taxon>Pseudomonadota</taxon>
        <taxon>Gammaproteobacteria</taxon>
        <taxon>Alteromonadales</taxon>
        <taxon>Pseudoalteromonadaceae</taxon>
        <taxon>Pseudoalteromonas</taxon>
    </lineage>
</organism>
<proteinExistence type="predicted"/>
<dbReference type="GeneID" id="93663802"/>
<dbReference type="RefSeq" id="WP_104642803.1">
    <property type="nucleotide sequence ID" value="NZ_AQGW01000014.1"/>
</dbReference>
<protein>
    <submittedName>
        <fullName evidence="2">Uncharacterized protein</fullName>
    </submittedName>
</protein>
<accession>A0A2K4XA11</accession>
<name>A0A2K4XA11_PSEVC</name>
<sequence>MKKFISKRESIESAYLWIAALLIFIIMLELLTGWSIGSKSSPSQSLNINPEQFWLEIKLQCGFVSWAIFRAFITFPLFRATYNGILRFREKHKTIANILFYVLTPVFVVFLILTLLYIFDL</sequence>
<reference evidence="2 3" key="1">
    <citation type="submission" date="2017-11" db="EMBL/GenBank/DDBJ databases">
        <authorList>
            <person name="Han C.G."/>
        </authorList>
    </citation>
    <scope>NUCLEOTIDE SEQUENCE [LARGE SCALE GENOMIC DNA]</scope>
    <source>
        <strain evidence="3">ATCC 43555</strain>
    </source>
</reference>
<evidence type="ECO:0000313" key="3">
    <source>
        <dbReference type="Proteomes" id="UP000238288"/>
    </source>
</evidence>
<keyword evidence="1" id="KW-1133">Transmembrane helix</keyword>
<keyword evidence="1" id="KW-0812">Transmembrane</keyword>
<dbReference type="EMBL" id="LT965928">
    <property type="protein sequence ID" value="SOU41143.1"/>
    <property type="molecule type" value="Genomic_DNA"/>
</dbReference>
<feature type="transmembrane region" description="Helical" evidence="1">
    <location>
        <begin position="98"/>
        <end position="119"/>
    </location>
</feature>
<dbReference type="Proteomes" id="UP000238288">
    <property type="component" value="Chromosome PCAR9a"/>
</dbReference>
<feature type="transmembrane region" description="Helical" evidence="1">
    <location>
        <begin position="57"/>
        <end position="78"/>
    </location>
</feature>
<evidence type="ECO:0000256" key="1">
    <source>
        <dbReference type="SAM" id="Phobius"/>
    </source>
</evidence>
<keyword evidence="1" id="KW-0472">Membrane</keyword>
<dbReference type="OrthoDB" id="6312536at2"/>
<evidence type="ECO:0000313" key="2">
    <source>
        <dbReference type="EMBL" id="SOU41143.1"/>
    </source>
</evidence>
<feature type="transmembrane region" description="Helical" evidence="1">
    <location>
        <begin position="14"/>
        <end position="37"/>
    </location>
</feature>